<name>A0AAV7MR60_PLEWA</name>
<comment type="caution">
    <text evidence="2">The sequence shown here is derived from an EMBL/GenBank/DDBJ whole genome shotgun (WGS) entry which is preliminary data.</text>
</comment>
<proteinExistence type="predicted"/>
<evidence type="ECO:0000313" key="2">
    <source>
        <dbReference type="EMBL" id="KAJ1106032.1"/>
    </source>
</evidence>
<feature type="region of interest" description="Disordered" evidence="1">
    <location>
        <begin position="82"/>
        <end position="101"/>
    </location>
</feature>
<dbReference type="AlphaFoldDB" id="A0AAV7MR60"/>
<sequence>MATGFLTHTNPPVVHLEIIYDSWQPMVMVSVAGWRTSRLHPVPIPDRNGAPEGSQRLNLLKPGIQMCGFPVTYLSEDVDRSERRRAKTLEPGTRISGFPRV</sequence>
<protein>
    <submittedName>
        <fullName evidence="2">Uncharacterized protein</fullName>
    </submittedName>
</protein>
<reference evidence="2" key="1">
    <citation type="journal article" date="2022" name="bioRxiv">
        <title>Sequencing and chromosome-scale assembly of the giantPleurodeles waltlgenome.</title>
        <authorList>
            <person name="Brown T."/>
            <person name="Elewa A."/>
            <person name="Iarovenko S."/>
            <person name="Subramanian E."/>
            <person name="Araus A.J."/>
            <person name="Petzold A."/>
            <person name="Susuki M."/>
            <person name="Suzuki K.-i.T."/>
            <person name="Hayashi T."/>
            <person name="Toyoda A."/>
            <person name="Oliveira C."/>
            <person name="Osipova E."/>
            <person name="Leigh N.D."/>
            <person name="Simon A."/>
            <person name="Yun M.H."/>
        </authorList>
    </citation>
    <scope>NUCLEOTIDE SEQUENCE</scope>
    <source>
        <strain evidence="2">20211129_DDA</strain>
        <tissue evidence="2">Liver</tissue>
    </source>
</reference>
<dbReference type="EMBL" id="JANPWB010000013">
    <property type="protein sequence ID" value="KAJ1106032.1"/>
    <property type="molecule type" value="Genomic_DNA"/>
</dbReference>
<dbReference type="Proteomes" id="UP001066276">
    <property type="component" value="Chromosome 9"/>
</dbReference>
<evidence type="ECO:0000256" key="1">
    <source>
        <dbReference type="SAM" id="MobiDB-lite"/>
    </source>
</evidence>
<gene>
    <name evidence="2" type="ORF">NDU88_003435</name>
</gene>
<organism evidence="2 3">
    <name type="scientific">Pleurodeles waltl</name>
    <name type="common">Iberian ribbed newt</name>
    <dbReference type="NCBI Taxonomy" id="8319"/>
    <lineage>
        <taxon>Eukaryota</taxon>
        <taxon>Metazoa</taxon>
        <taxon>Chordata</taxon>
        <taxon>Craniata</taxon>
        <taxon>Vertebrata</taxon>
        <taxon>Euteleostomi</taxon>
        <taxon>Amphibia</taxon>
        <taxon>Batrachia</taxon>
        <taxon>Caudata</taxon>
        <taxon>Salamandroidea</taxon>
        <taxon>Salamandridae</taxon>
        <taxon>Pleurodelinae</taxon>
        <taxon>Pleurodeles</taxon>
    </lineage>
</organism>
<keyword evidence="3" id="KW-1185">Reference proteome</keyword>
<evidence type="ECO:0000313" key="3">
    <source>
        <dbReference type="Proteomes" id="UP001066276"/>
    </source>
</evidence>
<accession>A0AAV7MR60</accession>